<comment type="function">
    <text evidence="1">Multidrug efflux pump.</text>
</comment>
<proteinExistence type="inferred from homology"/>
<sequence length="455" mass="49337">MGIRILTAIQKTTDLTEGPILGRLLRFAFPLMIGNLLQQLYNIVDTLIVGRYLGENALAAVGSAYTIMIFLTSILCGLCMGSSVYFSMQFGRKAFDAIRQSFFIAFGSILAVTVLLNLLVYALLDGIIAFMRIPPEIRPMFREYLAVIFAGIFATFLYNIFANLLRAVGNSVVPLLFLAVSTTANIALDLLFILGFQWGVTGAAAATVIAQYLSGFGILLYYRFFCGELRVRRADRKWNASIFRQIFRLSAMTCVQQSIMNLGILLVQGLVNSFGTAVMAAFAAGVKIDTLAYSPVQDFGNAFSSFVAQNWGAGKRERLHKGVRTAGAMVLCFCSVISLVVCLFAAPLMSVFVDAGNAAVIGIGVGYLHMEGAFYAGIGILFLLYGYYRAVNQPGMSVVLTVISLGTRVALAYLLSALPALGAVGIWMSIPIGWMLADAVGILYGIRQNKAQRRA</sequence>
<evidence type="ECO:0000256" key="4">
    <source>
        <dbReference type="ARBA" id="ARBA00020268"/>
    </source>
</evidence>
<dbReference type="InterPro" id="IPR050222">
    <property type="entry name" value="MATE_MdtK"/>
</dbReference>
<keyword evidence="8 13" id="KW-0812">Transmembrane</keyword>
<evidence type="ECO:0000256" key="8">
    <source>
        <dbReference type="ARBA" id="ARBA00022692"/>
    </source>
</evidence>
<feature type="transmembrane region" description="Helical" evidence="13">
    <location>
        <begin position="102"/>
        <end position="124"/>
    </location>
</feature>
<reference evidence="14 15" key="1">
    <citation type="submission" date="2020-12" db="EMBL/GenBank/DDBJ databases">
        <title>Whole genome sequences of gut porcine anaerobes.</title>
        <authorList>
            <person name="Kubasova T."/>
            <person name="Jahodarova E."/>
            <person name="Rychlik I."/>
        </authorList>
    </citation>
    <scope>NUCLEOTIDE SEQUENCE [LARGE SCALE GENOMIC DNA]</scope>
    <source>
        <strain evidence="14 15">An867</strain>
    </source>
</reference>
<dbReference type="Proteomes" id="UP001299220">
    <property type="component" value="Unassembled WGS sequence"/>
</dbReference>
<comment type="similarity">
    <text evidence="3">Belongs to the multi antimicrobial extrusion (MATE) (TC 2.A.66.1) family.</text>
</comment>
<evidence type="ECO:0000256" key="2">
    <source>
        <dbReference type="ARBA" id="ARBA00004651"/>
    </source>
</evidence>
<comment type="subcellular location">
    <subcellularLocation>
        <location evidence="2">Cell membrane</location>
        <topology evidence="2">Multi-pass membrane protein</topology>
    </subcellularLocation>
</comment>
<keyword evidence="10" id="KW-0406">Ion transport</keyword>
<dbReference type="InterPro" id="IPR048279">
    <property type="entry name" value="MdtK-like"/>
</dbReference>
<accession>A0ABS9CJR2</accession>
<feature type="transmembrane region" description="Helical" evidence="13">
    <location>
        <begin position="358"/>
        <end position="385"/>
    </location>
</feature>
<keyword evidence="15" id="KW-1185">Reference proteome</keyword>
<keyword evidence="6" id="KW-0050">Antiport</keyword>
<evidence type="ECO:0000256" key="5">
    <source>
        <dbReference type="ARBA" id="ARBA00022448"/>
    </source>
</evidence>
<feature type="transmembrane region" description="Helical" evidence="13">
    <location>
        <begin position="424"/>
        <end position="446"/>
    </location>
</feature>
<dbReference type="PANTHER" id="PTHR43298:SF2">
    <property type="entry name" value="FMN_FAD EXPORTER YEEO-RELATED"/>
    <property type="match status" value="1"/>
</dbReference>
<feature type="transmembrane region" description="Helical" evidence="13">
    <location>
        <begin position="20"/>
        <end position="37"/>
    </location>
</feature>
<dbReference type="CDD" id="cd13138">
    <property type="entry name" value="MATE_yoeA_like"/>
    <property type="match status" value="1"/>
</dbReference>
<dbReference type="EMBL" id="JAFBIT010000001">
    <property type="protein sequence ID" value="MCF2651070.1"/>
    <property type="molecule type" value="Genomic_DNA"/>
</dbReference>
<dbReference type="InterPro" id="IPR002528">
    <property type="entry name" value="MATE_fam"/>
</dbReference>
<keyword evidence="11 13" id="KW-0472">Membrane</keyword>
<feature type="transmembrane region" description="Helical" evidence="13">
    <location>
        <begin position="57"/>
        <end position="81"/>
    </location>
</feature>
<evidence type="ECO:0000256" key="13">
    <source>
        <dbReference type="SAM" id="Phobius"/>
    </source>
</evidence>
<evidence type="ECO:0000313" key="14">
    <source>
        <dbReference type="EMBL" id="MCF2651070.1"/>
    </source>
</evidence>
<comment type="caution">
    <text evidence="14">The sequence shown here is derived from an EMBL/GenBank/DDBJ whole genome shotgun (WGS) entry which is preliminary data.</text>
</comment>
<evidence type="ECO:0000256" key="7">
    <source>
        <dbReference type="ARBA" id="ARBA00022475"/>
    </source>
</evidence>
<feature type="transmembrane region" description="Helical" evidence="13">
    <location>
        <begin position="202"/>
        <end position="225"/>
    </location>
</feature>
<dbReference type="PANTHER" id="PTHR43298">
    <property type="entry name" value="MULTIDRUG RESISTANCE PROTEIN NORM-RELATED"/>
    <property type="match status" value="1"/>
</dbReference>
<feature type="transmembrane region" description="Helical" evidence="13">
    <location>
        <begin position="144"/>
        <end position="165"/>
    </location>
</feature>
<keyword evidence="5" id="KW-0813">Transport</keyword>
<keyword evidence="7" id="KW-1003">Cell membrane</keyword>
<evidence type="ECO:0000313" key="15">
    <source>
        <dbReference type="Proteomes" id="UP001299220"/>
    </source>
</evidence>
<evidence type="ECO:0000256" key="1">
    <source>
        <dbReference type="ARBA" id="ARBA00003408"/>
    </source>
</evidence>
<evidence type="ECO:0000256" key="11">
    <source>
        <dbReference type="ARBA" id="ARBA00023136"/>
    </source>
</evidence>
<evidence type="ECO:0000256" key="9">
    <source>
        <dbReference type="ARBA" id="ARBA00022989"/>
    </source>
</evidence>
<dbReference type="NCBIfam" id="TIGR00797">
    <property type="entry name" value="matE"/>
    <property type="match status" value="1"/>
</dbReference>
<organism evidence="14 15">
    <name type="scientific">Anaeromassilibacillus senegalensis</name>
    <dbReference type="NCBI Taxonomy" id="1673717"/>
    <lineage>
        <taxon>Bacteria</taxon>
        <taxon>Bacillati</taxon>
        <taxon>Bacillota</taxon>
        <taxon>Clostridia</taxon>
        <taxon>Eubacteriales</taxon>
        <taxon>Acutalibacteraceae</taxon>
        <taxon>Anaeromassilibacillus</taxon>
    </lineage>
</organism>
<evidence type="ECO:0000256" key="12">
    <source>
        <dbReference type="ARBA" id="ARBA00031636"/>
    </source>
</evidence>
<dbReference type="PIRSF" id="PIRSF006603">
    <property type="entry name" value="DinF"/>
    <property type="match status" value="1"/>
</dbReference>
<protein>
    <recommendedName>
        <fullName evidence="4">Probable multidrug resistance protein NorM</fullName>
    </recommendedName>
    <alternativeName>
        <fullName evidence="12">Multidrug-efflux transporter</fullName>
    </alternativeName>
</protein>
<evidence type="ECO:0000256" key="6">
    <source>
        <dbReference type="ARBA" id="ARBA00022449"/>
    </source>
</evidence>
<feature type="transmembrane region" description="Helical" evidence="13">
    <location>
        <begin position="172"/>
        <end position="196"/>
    </location>
</feature>
<dbReference type="RefSeq" id="WP_235322014.1">
    <property type="nucleotide sequence ID" value="NZ_JAFBIT010000001.1"/>
</dbReference>
<feature type="transmembrane region" description="Helical" evidence="13">
    <location>
        <begin position="325"/>
        <end position="346"/>
    </location>
</feature>
<name>A0ABS9CJR2_9FIRM</name>
<evidence type="ECO:0000256" key="3">
    <source>
        <dbReference type="ARBA" id="ARBA00010199"/>
    </source>
</evidence>
<gene>
    <name evidence="14" type="ORF">JQM67_00400</name>
</gene>
<evidence type="ECO:0000256" key="10">
    <source>
        <dbReference type="ARBA" id="ARBA00023065"/>
    </source>
</evidence>
<dbReference type="Pfam" id="PF01554">
    <property type="entry name" value="MatE"/>
    <property type="match status" value="2"/>
</dbReference>
<keyword evidence="9 13" id="KW-1133">Transmembrane helix</keyword>
<feature type="transmembrane region" description="Helical" evidence="13">
    <location>
        <begin position="397"/>
        <end position="418"/>
    </location>
</feature>